<gene>
    <name evidence="6" type="ORF">GCM10009007_16220</name>
</gene>
<dbReference type="InterPro" id="IPR038765">
    <property type="entry name" value="Papain-like_cys_pep_sf"/>
</dbReference>
<dbReference type="InterPro" id="IPR051202">
    <property type="entry name" value="Peptidase_C40"/>
</dbReference>
<keyword evidence="4" id="KW-0788">Thiol protease</keyword>
<dbReference type="PANTHER" id="PTHR47053">
    <property type="entry name" value="MUREIN DD-ENDOPEPTIDASE MEPH-RELATED"/>
    <property type="match status" value="1"/>
</dbReference>
<dbReference type="AlphaFoldDB" id="A0A8J3FZN8"/>
<dbReference type="Pfam" id="PF00877">
    <property type="entry name" value="NLPC_P60"/>
    <property type="match status" value="1"/>
</dbReference>
<feature type="domain" description="NlpC/P60" evidence="5">
    <location>
        <begin position="42"/>
        <end position="166"/>
    </location>
</feature>
<accession>A0A8J3FZN8</accession>
<dbReference type="PROSITE" id="PS51257">
    <property type="entry name" value="PROKAR_LIPOPROTEIN"/>
    <property type="match status" value="1"/>
</dbReference>
<dbReference type="PANTHER" id="PTHR47053:SF1">
    <property type="entry name" value="MUREIN DD-ENDOPEPTIDASE MEPH-RELATED"/>
    <property type="match status" value="1"/>
</dbReference>
<dbReference type="PROSITE" id="PS51935">
    <property type="entry name" value="NLPC_P60"/>
    <property type="match status" value="1"/>
</dbReference>
<reference evidence="6" key="1">
    <citation type="journal article" date="2014" name="Int. J. Syst. Evol. Microbiol.">
        <title>Complete genome sequence of Corynebacterium casei LMG S-19264T (=DSM 44701T), isolated from a smear-ripened cheese.</title>
        <authorList>
            <consortium name="US DOE Joint Genome Institute (JGI-PGF)"/>
            <person name="Walter F."/>
            <person name="Albersmeier A."/>
            <person name="Kalinowski J."/>
            <person name="Ruckert C."/>
        </authorList>
    </citation>
    <scope>NUCLEOTIDE SEQUENCE</scope>
    <source>
        <strain evidence="6">KCTC 32501</strain>
    </source>
</reference>
<proteinExistence type="inferred from homology"/>
<dbReference type="GO" id="GO:0008234">
    <property type="term" value="F:cysteine-type peptidase activity"/>
    <property type="evidence" value="ECO:0007669"/>
    <property type="project" value="UniProtKB-KW"/>
</dbReference>
<dbReference type="GO" id="GO:0006508">
    <property type="term" value="P:proteolysis"/>
    <property type="evidence" value="ECO:0007669"/>
    <property type="project" value="UniProtKB-KW"/>
</dbReference>
<dbReference type="EMBL" id="BMZG01000008">
    <property type="protein sequence ID" value="GHA75936.1"/>
    <property type="molecule type" value="Genomic_DNA"/>
</dbReference>
<sequence>MKKNLQKLTLIFLALILVACGSTGSKKRVPYKKPPVNVTIGAGPNRAFAVEAMKYLGTPYYFGGSAPSEGFDCSGLIQYSAKRSLGLNLPRTTRQQSQFGEKISVDELKAGDIVFFNTTGQPNSHAGIYLGDTFFVHAPSSGGVVRVDSYTNPYWQPRINSARRIK</sequence>
<keyword evidence="3" id="KW-0378">Hydrolase</keyword>
<protein>
    <recommendedName>
        <fullName evidence="5">NlpC/P60 domain-containing protein</fullName>
    </recommendedName>
</protein>
<keyword evidence="2" id="KW-0645">Protease</keyword>
<evidence type="ECO:0000256" key="3">
    <source>
        <dbReference type="ARBA" id="ARBA00022801"/>
    </source>
</evidence>
<keyword evidence="7" id="KW-1185">Reference proteome</keyword>
<comment type="similarity">
    <text evidence="1">Belongs to the peptidase C40 family.</text>
</comment>
<dbReference type="Proteomes" id="UP000614287">
    <property type="component" value="Unassembled WGS sequence"/>
</dbReference>
<dbReference type="InterPro" id="IPR000064">
    <property type="entry name" value="NLP_P60_dom"/>
</dbReference>
<comment type="caution">
    <text evidence="6">The sequence shown here is derived from an EMBL/GenBank/DDBJ whole genome shotgun (WGS) entry which is preliminary data.</text>
</comment>
<dbReference type="Gene3D" id="3.90.1720.10">
    <property type="entry name" value="endopeptidase domain like (from Nostoc punctiforme)"/>
    <property type="match status" value="1"/>
</dbReference>
<evidence type="ECO:0000313" key="6">
    <source>
        <dbReference type="EMBL" id="GHA75936.1"/>
    </source>
</evidence>
<evidence type="ECO:0000256" key="4">
    <source>
        <dbReference type="ARBA" id="ARBA00022807"/>
    </source>
</evidence>
<reference evidence="6" key="2">
    <citation type="submission" date="2020-09" db="EMBL/GenBank/DDBJ databases">
        <authorList>
            <person name="Sun Q."/>
            <person name="Kim S."/>
        </authorList>
    </citation>
    <scope>NUCLEOTIDE SEQUENCE</scope>
    <source>
        <strain evidence="6">KCTC 32501</strain>
    </source>
</reference>
<dbReference type="SUPFAM" id="SSF54001">
    <property type="entry name" value="Cysteine proteinases"/>
    <property type="match status" value="1"/>
</dbReference>
<organism evidence="6 7">
    <name type="scientific">Formosimonas limnophila</name>
    <dbReference type="NCBI Taxonomy" id="1384487"/>
    <lineage>
        <taxon>Bacteria</taxon>
        <taxon>Pseudomonadati</taxon>
        <taxon>Pseudomonadota</taxon>
        <taxon>Betaproteobacteria</taxon>
        <taxon>Burkholderiales</taxon>
        <taxon>Burkholderiaceae</taxon>
        <taxon>Formosimonas</taxon>
    </lineage>
</organism>
<evidence type="ECO:0000256" key="2">
    <source>
        <dbReference type="ARBA" id="ARBA00022670"/>
    </source>
</evidence>
<evidence type="ECO:0000259" key="5">
    <source>
        <dbReference type="PROSITE" id="PS51935"/>
    </source>
</evidence>
<evidence type="ECO:0000256" key="1">
    <source>
        <dbReference type="ARBA" id="ARBA00007074"/>
    </source>
</evidence>
<evidence type="ECO:0000313" key="7">
    <source>
        <dbReference type="Proteomes" id="UP000614287"/>
    </source>
</evidence>
<dbReference type="RefSeq" id="WP_189493456.1">
    <property type="nucleotide sequence ID" value="NZ_BMZG01000008.1"/>
</dbReference>
<name>A0A8J3FZN8_9BURK</name>